<proteinExistence type="predicted"/>
<sequence length="182" mass="19832">MNIRKRTFLTLSSAALIASTCLTSLAFAQEGSVVVYTAHKSSIVDTLLPIFEQETGLKAEVVKLGSGDIGKRVQAEAGAPAADVIWSISGSQLTGLKDLLEPYTPPEFDMIDPQFIKDASWTPYTAVVYVLAVNTDLQPLDTAPKTWAEPCRSKVARPDRQRPRRWFGFGHAAAPDGADRLR</sequence>
<dbReference type="Gene3D" id="3.40.190.10">
    <property type="entry name" value="Periplasmic binding protein-like II"/>
    <property type="match status" value="2"/>
</dbReference>
<evidence type="ECO:0000313" key="5">
    <source>
        <dbReference type="Proteomes" id="UP001220530"/>
    </source>
</evidence>
<keyword evidence="2" id="KW-0574">Periplasm</keyword>
<feature type="chain" id="PRO_5047077039" evidence="3">
    <location>
        <begin position="29"/>
        <end position="182"/>
    </location>
</feature>
<dbReference type="Pfam" id="PF01547">
    <property type="entry name" value="SBP_bac_1"/>
    <property type="match status" value="1"/>
</dbReference>
<reference evidence="4 5" key="1">
    <citation type="submission" date="2023-02" db="EMBL/GenBank/DDBJ databases">
        <title>Devosia algicola sp. nov., isolated from the phycosphere of marine algae.</title>
        <authorList>
            <person name="Kim J.M."/>
            <person name="Lee J.K."/>
            <person name="Choi B.J."/>
            <person name="Bayburt H."/>
            <person name="Jeon C.O."/>
        </authorList>
    </citation>
    <scope>NUCLEOTIDE SEQUENCE [LARGE SCALE GENOMIC DNA]</scope>
    <source>
        <strain evidence="4 5">G20-9</strain>
    </source>
</reference>
<evidence type="ECO:0000256" key="3">
    <source>
        <dbReference type="SAM" id="SignalP"/>
    </source>
</evidence>
<dbReference type="EMBL" id="CP118246">
    <property type="protein sequence ID" value="WDR02702.1"/>
    <property type="molecule type" value="Genomic_DNA"/>
</dbReference>
<protein>
    <submittedName>
        <fullName evidence="4">Extracellular solute-binding protein</fullName>
    </submittedName>
</protein>
<organism evidence="4 5">
    <name type="scientific">Devosia algicola</name>
    <dbReference type="NCBI Taxonomy" id="3026418"/>
    <lineage>
        <taxon>Bacteria</taxon>
        <taxon>Pseudomonadati</taxon>
        <taxon>Pseudomonadota</taxon>
        <taxon>Alphaproteobacteria</taxon>
        <taxon>Hyphomicrobiales</taxon>
        <taxon>Devosiaceae</taxon>
        <taxon>Devosia</taxon>
    </lineage>
</organism>
<dbReference type="Proteomes" id="UP001220530">
    <property type="component" value="Chromosome"/>
</dbReference>
<evidence type="ECO:0000256" key="2">
    <source>
        <dbReference type="ARBA" id="ARBA00022764"/>
    </source>
</evidence>
<gene>
    <name evidence="4" type="ORF">PSQ19_00190</name>
</gene>
<dbReference type="SUPFAM" id="SSF53850">
    <property type="entry name" value="Periplasmic binding protein-like II"/>
    <property type="match status" value="1"/>
</dbReference>
<keyword evidence="5" id="KW-1185">Reference proteome</keyword>
<evidence type="ECO:0000313" key="4">
    <source>
        <dbReference type="EMBL" id="WDR02702.1"/>
    </source>
</evidence>
<feature type="signal peptide" evidence="3">
    <location>
        <begin position="1"/>
        <end position="28"/>
    </location>
</feature>
<keyword evidence="1 3" id="KW-0732">Signal</keyword>
<accession>A0ABY7YND3</accession>
<evidence type="ECO:0000256" key="1">
    <source>
        <dbReference type="ARBA" id="ARBA00022729"/>
    </source>
</evidence>
<dbReference type="PANTHER" id="PTHR30006">
    <property type="entry name" value="THIAMINE-BINDING PERIPLASMIC PROTEIN-RELATED"/>
    <property type="match status" value="1"/>
</dbReference>
<name>A0ABY7YND3_9HYPH</name>
<dbReference type="RefSeq" id="WP_282219104.1">
    <property type="nucleotide sequence ID" value="NZ_CP118246.1"/>
</dbReference>
<dbReference type="InterPro" id="IPR006059">
    <property type="entry name" value="SBP"/>
</dbReference>